<dbReference type="AlphaFoldDB" id="A0A6A4SA30"/>
<reference evidence="2 3" key="1">
    <citation type="submission" date="2019-06" db="EMBL/GenBank/DDBJ databases">
        <title>Draft genomes of female and male turbot (Scophthalmus maximus).</title>
        <authorList>
            <person name="Xu H."/>
            <person name="Xu X.-W."/>
            <person name="Shao C."/>
            <person name="Chen S."/>
        </authorList>
    </citation>
    <scope>NUCLEOTIDE SEQUENCE [LARGE SCALE GENOMIC DNA]</scope>
    <source>
        <strain evidence="2">Ysfricsl-2016a</strain>
        <tissue evidence="2">Blood</tissue>
    </source>
</reference>
<evidence type="ECO:0000313" key="2">
    <source>
        <dbReference type="EMBL" id="KAF0031103.1"/>
    </source>
</evidence>
<feature type="region of interest" description="Disordered" evidence="1">
    <location>
        <begin position="1"/>
        <end position="21"/>
    </location>
</feature>
<dbReference type="SUPFAM" id="SSF54403">
    <property type="entry name" value="Cystatin/monellin"/>
    <property type="match status" value="1"/>
</dbReference>
<feature type="compositionally biased region" description="Basic and acidic residues" evidence="1">
    <location>
        <begin position="1"/>
        <end position="11"/>
    </location>
</feature>
<name>A0A6A4SA30_SCOMX</name>
<dbReference type="Gene3D" id="3.10.450.10">
    <property type="match status" value="1"/>
</dbReference>
<protein>
    <submittedName>
        <fullName evidence="2">Uncharacterized protein</fullName>
    </submittedName>
</protein>
<dbReference type="InterPro" id="IPR046350">
    <property type="entry name" value="Cystatin_sf"/>
</dbReference>
<dbReference type="EMBL" id="VEVO01000014">
    <property type="protein sequence ID" value="KAF0031103.1"/>
    <property type="molecule type" value="Genomic_DNA"/>
</dbReference>
<evidence type="ECO:0000313" key="3">
    <source>
        <dbReference type="Proteomes" id="UP000438429"/>
    </source>
</evidence>
<accession>A0A6A4SA30</accession>
<gene>
    <name evidence="2" type="ORF">F2P81_015658</name>
</gene>
<sequence>MLPDNPAKEKNSFTQNSCDVKNNPAAIRPDVNLGIRGRAQNTLPSAADERENKLQTVTLKPPGQRLRCQRKLSAGNQTELNNSTFLQLERGVRRCVRVTQRQNKLCVCVLTQTVDVTVTSMINFKIDAVLRKTKCLKSENHDLDSCSLVKKHLKCHFEVTFNPRNSRHELQNFKCAAVAETV</sequence>
<organism evidence="2 3">
    <name type="scientific">Scophthalmus maximus</name>
    <name type="common">Turbot</name>
    <name type="synonym">Psetta maxima</name>
    <dbReference type="NCBI Taxonomy" id="52904"/>
    <lineage>
        <taxon>Eukaryota</taxon>
        <taxon>Metazoa</taxon>
        <taxon>Chordata</taxon>
        <taxon>Craniata</taxon>
        <taxon>Vertebrata</taxon>
        <taxon>Euteleostomi</taxon>
        <taxon>Actinopterygii</taxon>
        <taxon>Neopterygii</taxon>
        <taxon>Teleostei</taxon>
        <taxon>Neoteleostei</taxon>
        <taxon>Acanthomorphata</taxon>
        <taxon>Carangaria</taxon>
        <taxon>Pleuronectiformes</taxon>
        <taxon>Pleuronectoidei</taxon>
        <taxon>Scophthalmidae</taxon>
        <taxon>Scophthalmus</taxon>
    </lineage>
</organism>
<proteinExistence type="predicted"/>
<evidence type="ECO:0000256" key="1">
    <source>
        <dbReference type="SAM" id="MobiDB-lite"/>
    </source>
</evidence>
<dbReference type="Proteomes" id="UP000438429">
    <property type="component" value="Unassembled WGS sequence"/>
</dbReference>
<comment type="caution">
    <text evidence="2">The sequence shown here is derived from an EMBL/GenBank/DDBJ whole genome shotgun (WGS) entry which is preliminary data.</text>
</comment>